<evidence type="ECO:0000313" key="1">
    <source>
        <dbReference type="EMBL" id="MEY8001601.1"/>
    </source>
</evidence>
<sequence>MSDLLKRRGIFKVTRDLIINNPEAINELLKDVLVVDVDNDFITDTLIYKGYSKHFDLLKDNEMPPGYIARIHTDDKSEIENIAWEKV</sequence>
<name>A0ABV4BV90_9CLOT</name>
<comment type="caution">
    <text evidence="1">The sequence shown here is derived from an EMBL/GenBank/DDBJ whole genome shotgun (WGS) entry which is preliminary data.</text>
</comment>
<gene>
    <name evidence="1" type="ORF">AB8U03_15635</name>
</gene>
<accession>A0ABV4BV90</accession>
<keyword evidence="2" id="KW-1185">Reference proteome</keyword>
<dbReference type="RefSeq" id="WP_369705494.1">
    <property type="nucleotide sequence ID" value="NZ_JBGEWD010000021.1"/>
</dbReference>
<organism evidence="1 2">
    <name type="scientific">Clostridium moutaii</name>
    <dbReference type="NCBI Taxonomy" id="3240932"/>
    <lineage>
        <taxon>Bacteria</taxon>
        <taxon>Bacillati</taxon>
        <taxon>Bacillota</taxon>
        <taxon>Clostridia</taxon>
        <taxon>Eubacteriales</taxon>
        <taxon>Clostridiaceae</taxon>
        <taxon>Clostridium</taxon>
    </lineage>
</organism>
<dbReference type="EMBL" id="JBGEWD010000021">
    <property type="protein sequence ID" value="MEY8001601.1"/>
    <property type="molecule type" value="Genomic_DNA"/>
</dbReference>
<proteinExistence type="predicted"/>
<dbReference type="Proteomes" id="UP001564657">
    <property type="component" value="Unassembled WGS sequence"/>
</dbReference>
<reference evidence="1 2" key="1">
    <citation type="submission" date="2024-08" db="EMBL/GenBank/DDBJ databases">
        <title>Clostridium lapicellarii sp. nov., and Clostridium renhuaiense sp. nov., two species isolated from the mud in a fermentation cellar used for producing sauce-flavour Chinese liquors.</title>
        <authorList>
            <person name="Yang F."/>
            <person name="Wang H."/>
            <person name="Chen L.Q."/>
            <person name="Zhou N."/>
            <person name="Lu J.J."/>
            <person name="Pu X.X."/>
            <person name="Wan B."/>
            <person name="Wang L."/>
            <person name="Liu S.J."/>
        </authorList>
    </citation>
    <scope>NUCLEOTIDE SEQUENCE [LARGE SCALE GENOMIC DNA]</scope>
    <source>
        <strain evidence="1 2">MT-5</strain>
    </source>
</reference>
<protein>
    <submittedName>
        <fullName evidence="1">Uncharacterized protein</fullName>
    </submittedName>
</protein>
<evidence type="ECO:0000313" key="2">
    <source>
        <dbReference type="Proteomes" id="UP001564657"/>
    </source>
</evidence>